<dbReference type="InterPro" id="IPR013320">
    <property type="entry name" value="ConA-like_dom_sf"/>
</dbReference>
<dbReference type="AlphaFoldDB" id="A0A9Q0RCF3"/>
<evidence type="ECO:0000313" key="3">
    <source>
        <dbReference type="EMBL" id="KAJ5073664.1"/>
    </source>
</evidence>
<gene>
    <name evidence="3" type="ORF">M0811_08501</name>
</gene>
<dbReference type="EMBL" id="JAPDFW010000073">
    <property type="protein sequence ID" value="KAJ5073664.1"/>
    <property type="molecule type" value="Genomic_DNA"/>
</dbReference>
<keyword evidence="2" id="KW-0732">Signal</keyword>
<feature type="signal peptide" evidence="2">
    <location>
        <begin position="1"/>
        <end position="19"/>
    </location>
</feature>
<keyword evidence="4" id="KW-1185">Reference proteome</keyword>
<keyword evidence="1" id="KW-1133">Transmembrane helix</keyword>
<proteinExistence type="predicted"/>
<feature type="transmembrane region" description="Helical" evidence="1">
    <location>
        <begin position="585"/>
        <end position="605"/>
    </location>
</feature>
<evidence type="ECO:0000256" key="2">
    <source>
        <dbReference type="SAM" id="SignalP"/>
    </source>
</evidence>
<protein>
    <submittedName>
        <fullName evidence="3">Uncharacterized protein</fullName>
    </submittedName>
</protein>
<dbReference type="Proteomes" id="UP001149090">
    <property type="component" value="Unassembled WGS sequence"/>
</dbReference>
<dbReference type="SUPFAM" id="SSF49899">
    <property type="entry name" value="Concanavalin A-like lectins/glucanases"/>
    <property type="match status" value="1"/>
</dbReference>
<dbReference type="Gene3D" id="2.60.120.200">
    <property type="match status" value="1"/>
</dbReference>
<dbReference type="Pfam" id="PF13385">
    <property type="entry name" value="Laminin_G_3"/>
    <property type="match status" value="1"/>
</dbReference>
<keyword evidence="1" id="KW-0472">Membrane</keyword>
<sequence length="606" mass="66480">MNQLIKTLLFLLVIGKIITQTTPDLEFKFQEATGDISSSTDMLFNFTGLTGTWLYPTYYTVGVNATASQKSTGIVGSNLCDWTQNCGVPSGQFTPEASVEIWFMEPDLPTNAIFGLKSGTAEFFFLISKINSSFFNLYLYSYTFDTQSIDFPITTGSLNHLVITYNKSENVSFYYNGSFIYSEPVSYSEFFTLRSGSDQNSAFKINSNVMYIATYSSMLSPTEIEEHFNASIPYARPNCVPTQLSGGTDQVFNLSDIITLNAYRDPTNDEFTLTTTGLFEPIYGRLYTSNGGVKGDMLYVGQQLSVNLTTEFYYEGVPNLQSYTASSWEFTLFDTTRNLYTYPQTSSINITATNTPANPTCQSLTTTCYDTDAVCQVALVGDDPDSLLSSSTINIIPSTGSIYQILSSGAQGSLINANDTTVDYRTSNTWSVIYSYGSMLDHTSQVQTTLSFKVTNDGAVDSSDCTQTIILKNFLQVSNSQSVIAYPGQSKTFSIDCSSQSISDDYYVHINGISSAAGATFYDTNNNQISGGSVLPVNTILVTVKGSQQTTITLFYHLESSVGATNYHSENGQVSIEIPYSGLSASPYLLSFSSFLISLFVFLVLF</sequence>
<keyword evidence="1" id="KW-0812">Transmembrane</keyword>
<comment type="caution">
    <text evidence="3">The sequence shown here is derived from an EMBL/GenBank/DDBJ whole genome shotgun (WGS) entry which is preliminary data.</text>
</comment>
<feature type="chain" id="PRO_5040502710" evidence="2">
    <location>
        <begin position="20"/>
        <end position="606"/>
    </location>
</feature>
<organism evidence="3 4">
    <name type="scientific">Anaeramoeba ignava</name>
    <name type="common">Anaerobic marine amoeba</name>
    <dbReference type="NCBI Taxonomy" id="1746090"/>
    <lineage>
        <taxon>Eukaryota</taxon>
        <taxon>Metamonada</taxon>
        <taxon>Anaeramoebidae</taxon>
        <taxon>Anaeramoeba</taxon>
    </lineage>
</organism>
<name>A0A9Q0RCF3_ANAIG</name>
<accession>A0A9Q0RCF3</accession>
<evidence type="ECO:0000256" key="1">
    <source>
        <dbReference type="SAM" id="Phobius"/>
    </source>
</evidence>
<reference evidence="3" key="1">
    <citation type="submission" date="2022-10" db="EMBL/GenBank/DDBJ databases">
        <title>Novel sulphate-reducing endosymbionts in the free-living metamonad Anaeramoeba.</title>
        <authorList>
            <person name="Jerlstrom-Hultqvist J."/>
            <person name="Cepicka I."/>
            <person name="Gallot-Lavallee L."/>
            <person name="Salas-Leiva D."/>
            <person name="Curtis B.A."/>
            <person name="Zahonova K."/>
            <person name="Pipaliya S."/>
            <person name="Dacks J."/>
            <person name="Roger A.J."/>
        </authorList>
    </citation>
    <scope>NUCLEOTIDE SEQUENCE</scope>
    <source>
        <strain evidence="3">BMAN</strain>
    </source>
</reference>
<evidence type="ECO:0000313" key="4">
    <source>
        <dbReference type="Proteomes" id="UP001149090"/>
    </source>
</evidence>